<dbReference type="STRING" id="47427.A0A2H3EM35"/>
<organism evidence="2 3">
    <name type="scientific">Armillaria gallica</name>
    <name type="common">Bulbous honey fungus</name>
    <name type="synonym">Armillaria bulbosa</name>
    <dbReference type="NCBI Taxonomy" id="47427"/>
    <lineage>
        <taxon>Eukaryota</taxon>
        <taxon>Fungi</taxon>
        <taxon>Dikarya</taxon>
        <taxon>Basidiomycota</taxon>
        <taxon>Agaricomycotina</taxon>
        <taxon>Agaricomycetes</taxon>
        <taxon>Agaricomycetidae</taxon>
        <taxon>Agaricales</taxon>
        <taxon>Marasmiineae</taxon>
        <taxon>Physalacriaceae</taxon>
        <taxon>Armillaria</taxon>
    </lineage>
</organism>
<dbReference type="EMBL" id="KZ293645">
    <property type="protein sequence ID" value="PBL01848.1"/>
    <property type="molecule type" value="Genomic_DNA"/>
</dbReference>
<name>A0A2H3EM35_ARMGA</name>
<gene>
    <name evidence="2" type="ORF">ARMGADRAFT_914155</name>
</gene>
<evidence type="ECO:0000313" key="2">
    <source>
        <dbReference type="EMBL" id="PBL01848.1"/>
    </source>
</evidence>
<reference evidence="3" key="1">
    <citation type="journal article" date="2017" name="Nat. Ecol. Evol.">
        <title>Genome expansion and lineage-specific genetic innovations in the forest pathogenic fungi Armillaria.</title>
        <authorList>
            <person name="Sipos G."/>
            <person name="Prasanna A.N."/>
            <person name="Walter M.C."/>
            <person name="O'Connor E."/>
            <person name="Balint B."/>
            <person name="Krizsan K."/>
            <person name="Kiss B."/>
            <person name="Hess J."/>
            <person name="Varga T."/>
            <person name="Slot J."/>
            <person name="Riley R."/>
            <person name="Boka B."/>
            <person name="Rigling D."/>
            <person name="Barry K."/>
            <person name="Lee J."/>
            <person name="Mihaltcheva S."/>
            <person name="LaButti K."/>
            <person name="Lipzen A."/>
            <person name="Waldron R."/>
            <person name="Moloney N.M."/>
            <person name="Sperisen C."/>
            <person name="Kredics L."/>
            <person name="Vagvoelgyi C."/>
            <person name="Patrignani A."/>
            <person name="Fitzpatrick D."/>
            <person name="Nagy I."/>
            <person name="Doyle S."/>
            <person name="Anderson J.B."/>
            <person name="Grigoriev I.V."/>
            <person name="Gueldener U."/>
            <person name="Muensterkoetter M."/>
            <person name="Nagy L.G."/>
        </authorList>
    </citation>
    <scope>NUCLEOTIDE SEQUENCE [LARGE SCALE GENOMIC DNA]</scope>
    <source>
        <strain evidence="3">Ar21-2</strain>
    </source>
</reference>
<dbReference type="Pfam" id="PF06985">
    <property type="entry name" value="HET"/>
    <property type="match status" value="1"/>
</dbReference>
<evidence type="ECO:0000259" key="1">
    <source>
        <dbReference type="Pfam" id="PF06985"/>
    </source>
</evidence>
<accession>A0A2H3EM35</accession>
<proteinExistence type="predicted"/>
<dbReference type="OMA" id="SECNISH"/>
<dbReference type="InterPro" id="IPR010730">
    <property type="entry name" value="HET"/>
</dbReference>
<dbReference type="OrthoDB" id="5125733at2759"/>
<dbReference type="PANTHER" id="PTHR33112">
    <property type="entry name" value="DOMAIN PROTEIN, PUTATIVE-RELATED"/>
    <property type="match status" value="1"/>
</dbReference>
<evidence type="ECO:0000313" key="3">
    <source>
        <dbReference type="Proteomes" id="UP000217790"/>
    </source>
</evidence>
<keyword evidence="3" id="KW-1185">Reference proteome</keyword>
<feature type="domain" description="Heterokaryon incompatibility" evidence="1">
    <location>
        <begin position="167"/>
        <end position="277"/>
    </location>
</feature>
<sequence>MEHVPPQIRKLVCENCWRTVFTFDAFCKAWADQTACSPDDYSCIKGFSYPMPTWKQIQRQQRRHLIKFQYECQWCKIVCLVISRLRPDIINSRNQDDPAARFIDQRPVLLDIDSHTTYSLIKKCLDDCLLHECCPKPSYAPLPTRVIDCKDPDHPCLFVSDGIKDHYVALSYVWGAAFKDLPHCTTTRNLQSYINEIPLDNIPKTIMDAITVTQKLGVQYLWVDSLCILQDSKEDKATQISMMLNIFHNAYVTIIAACAERVSDGFLHARTEMETMSLPFLCPDGDIGIMKLQVDDMDAMEYSETRAWCVEEWVLSPRKLIYATWTVQYECQAIHTNVNGSCTFIMPSVSIQGIPHLPHLTKSVTPHYDGNQPVDNDLITKTAWKDILYLYTQGAATKPRDRLIALSGIAKHFQSLWPCQRYMAGIWDHQPPNDLLWSFEEQVPQLRPDSYRAPSWSWASIDTPIKQYIWPDDRFLCNVIQWNVSVKQQDNPYGEVEGGYLILDAILQPAVWDPVKGNLCDAESIPTDYPNSVKLELDKNGEYQRQIIGHVWRDALEPVSQVTGKVYLVLGCQDDNDQLNGLVLVPVTNQTTNIQQYDHLDYPIYRRVGFFMTYVVTDMGAMFEEWMNSPHQLVKII</sequence>
<dbReference type="InParanoid" id="A0A2H3EM35"/>
<dbReference type="PANTHER" id="PTHR33112:SF8">
    <property type="entry name" value="HETEROKARYON INCOMPATIBILITY DOMAIN-CONTAINING PROTEIN"/>
    <property type="match status" value="1"/>
</dbReference>
<protein>
    <submittedName>
        <fullName evidence="2">HET-domain-containing protein</fullName>
    </submittedName>
</protein>
<dbReference type="Proteomes" id="UP000217790">
    <property type="component" value="Unassembled WGS sequence"/>
</dbReference>
<dbReference type="AlphaFoldDB" id="A0A2H3EM35"/>